<proteinExistence type="predicted"/>
<feature type="signal peptide" evidence="1">
    <location>
        <begin position="1"/>
        <end position="22"/>
    </location>
</feature>
<dbReference type="SMART" id="SM00092">
    <property type="entry name" value="RNAse_Pc"/>
    <property type="match status" value="1"/>
</dbReference>
<evidence type="ECO:0000313" key="4">
    <source>
        <dbReference type="Proteomes" id="UP001346869"/>
    </source>
</evidence>
<feature type="chain" id="PRO_5042955001" description="Ribonuclease A-domain domain-containing protein" evidence="1">
    <location>
        <begin position="23"/>
        <end position="193"/>
    </location>
</feature>
<organism evidence="3 4">
    <name type="scientific">Eleginops maclovinus</name>
    <name type="common">Patagonian blennie</name>
    <name type="synonym">Eleginus maclovinus</name>
    <dbReference type="NCBI Taxonomy" id="56733"/>
    <lineage>
        <taxon>Eukaryota</taxon>
        <taxon>Metazoa</taxon>
        <taxon>Chordata</taxon>
        <taxon>Craniata</taxon>
        <taxon>Vertebrata</taxon>
        <taxon>Euteleostomi</taxon>
        <taxon>Actinopterygii</taxon>
        <taxon>Neopterygii</taxon>
        <taxon>Teleostei</taxon>
        <taxon>Neoteleostei</taxon>
        <taxon>Acanthomorphata</taxon>
        <taxon>Eupercaria</taxon>
        <taxon>Perciformes</taxon>
        <taxon>Notothenioidei</taxon>
        <taxon>Eleginopidae</taxon>
        <taxon>Eleginops</taxon>
    </lineage>
</organism>
<evidence type="ECO:0000256" key="1">
    <source>
        <dbReference type="SAM" id="SignalP"/>
    </source>
</evidence>
<dbReference type="InterPro" id="IPR023412">
    <property type="entry name" value="RNaseA_domain"/>
</dbReference>
<dbReference type="InterPro" id="IPR036816">
    <property type="entry name" value="RNaseA-like_dom_sf"/>
</dbReference>
<dbReference type="EMBL" id="JAUZQC010000012">
    <property type="protein sequence ID" value="KAK5862240.1"/>
    <property type="molecule type" value="Genomic_DNA"/>
</dbReference>
<evidence type="ECO:0000313" key="3">
    <source>
        <dbReference type="EMBL" id="KAK5862240.1"/>
    </source>
</evidence>
<dbReference type="Pfam" id="PF00074">
    <property type="entry name" value="RnaseA"/>
    <property type="match status" value="1"/>
</dbReference>
<gene>
    <name evidence="3" type="ORF">PBY51_017656</name>
</gene>
<name>A0AAN7XM50_ELEMC</name>
<dbReference type="AlphaFoldDB" id="A0AAN7XM50"/>
<accession>A0AAN7XM50</accession>
<reference evidence="3 4" key="2">
    <citation type="journal article" date="2023" name="Mol. Biol. Evol.">
        <title>Genomics of Secondarily Temperate Adaptation in the Only Non-Antarctic Icefish.</title>
        <authorList>
            <person name="Rivera-Colon A.G."/>
            <person name="Rayamajhi N."/>
            <person name="Minhas B.F."/>
            <person name="Madrigal G."/>
            <person name="Bilyk K.T."/>
            <person name="Yoon V."/>
            <person name="Hune M."/>
            <person name="Gregory S."/>
            <person name="Cheng C.H.C."/>
            <person name="Catchen J.M."/>
        </authorList>
    </citation>
    <scope>NUCLEOTIDE SEQUENCE [LARGE SCALE GENOMIC DNA]</scope>
    <source>
        <strain evidence="3">JMC-PN-2008</strain>
    </source>
</reference>
<protein>
    <recommendedName>
        <fullName evidence="2">Ribonuclease A-domain domain-containing protein</fullName>
    </recommendedName>
</protein>
<reference evidence="3 4" key="1">
    <citation type="journal article" date="2023" name="Genes (Basel)">
        <title>Chromosome-Level Genome Assembly and Circadian Gene Repertoire of the Patagonia Blennie Eleginops maclovinus-The Closest Ancestral Proxy of Antarctic Cryonotothenioids.</title>
        <authorList>
            <person name="Cheng C.C."/>
            <person name="Rivera-Colon A.G."/>
            <person name="Minhas B.F."/>
            <person name="Wilson L."/>
            <person name="Rayamajhi N."/>
            <person name="Vargas-Chacoff L."/>
            <person name="Catchen J.M."/>
        </authorList>
    </citation>
    <scope>NUCLEOTIDE SEQUENCE [LARGE SCALE GENOMIC DNA]</scope>
    <source>
        <strain evidence="3">JMC-PN-2008</strain>
    </source>
</reference>
<keyword evidence="4" id="KW-1185">Reference proteome</keyword>
<dbReference type="Proteomes" id="UP001346869">
    <property type="component" value="Unassembled WGS sequence"/>
</dbReference>
<evidence type="ECO:0000259" key="2">
    <source>
        <dbReference type="SMART" id="SM00092"/>
    </source>
</evidence>
<feature type="domain" description="Ribonuclease A-domain" evidence="2">
    <location>
        <begin position="33"/>
        <end position="151"/>
    </location>
</feature>
<sequence>MAALRVFPFLSVFLLLVHQSFAKNDAPCLLSNWNNAFNTFMKRHIRSGTPTTLDQNQWMNYISNNGGCSRPTQSFLHPNDLDKVKAVCTPKGGAVYKDNLCISWQPFTFITVRSEQGTCGIKSIREETKHLILGCDKLSNQCLPVHFEGNPDNIKPGNNAKGCQDPSTGDAPSFKLTWLCLLSVLLIIILCQN</sequence>
<keyword evidence="1" id="KW-0732">Signal</keyword>
<dbReference type="SUPFAM" id="SSF54076">
    <property type="entry name" value="RNase A-like"/>
    <property type="match status" value="1"/>
</dbReference>
<comment type="caution">
    <text evidence="3">The sequence shown here is derived from an EMBL/GenBank/DDBJ whole genome shotgun (WGS) entry which is preliminary data.</text>
</comment>
<dbReference type="Gene3D" id="3.10.130.10">
    <property type="entry name" value="Ribonuclease A-like domain"/>
    <property type="match status" value="1"/>
</dbReference>